<dbReference type="Proteomes" id="UP001152795">
    <property type="component" value="Unassembled WGS sequence"/>
</dbReference>
<gene>
    <name evidence="1" type="ORF">PACLA_8A031764</name>
</gene>
<dbReference type="AlphaFoldDB" id="A0A6S7FX39"/>
<sequence length="206" mass="23279">MYVTAKEKYYLISYGDSDDDPVRSEVVSIFQSNHEEADTRLLLHAKHAAATYDRIIIKSPDTDVFILSIAMQPAFPKELYMMAGTGNSLCFAAYKCQRYPITWHSQDVTAQALFMEKERKQLGKHLDFPPGEELINGLNKFTCRLYGDKESTTVDNFDNGWNLANGELAIVWMTHPSAPQYRCLSVLIADARQDASQCAVPAEKRT</sequence>
<proteinExistence type="predicted"/>
<protein>
    <submittedName>
        <fullName evidence="1">Uncharacterized protein</fullName>
    </submittedName>
</protein>
<dbReference type="EMBL" id="CACRXK020000686">
    <property type="protein sequence ID" value="CAB3984025.1"/>
    <property type="molecule type" value="Genomic_DNA"/>
</dbReference>
<evidence type="ECO:0000313" key="1">
    <source>
        <dbReference type="EMBL" id="CAB3984025.1"/>
    </source>
</evidence>
<name>A0A6S7FX39_PARCT</name>
<comment type="caution">
    <text evidence="1">The sequence shown here is derived from an EMBL/GenBank/DDBJ whole genome shotgun (WGS) entry which is preliminary data.</text>
</comment>
<dbReference type="OrthoDB" id="5949854at2759"/>
<keyword evidence="2" id="KW-1185">Reference proteome</keyword>
<organism evidence="1 2">
    <name type="scientific">Paramuricea clavata</name>
    <name type="common">Red gorgonian</name>
    <name type="synonym">Violescent sea-whip</name>
    <dbReference type="NCBI Taxonomy" id="317549"/>
    <lineage>
        <taxon>Eukaryota</taxon>
        <taxon>Metazoa</taxon>
        <taxon>Cnidaria</taxon>
        <taxon>Anthozoa</taxon>
        <taxon>Octocorallia</taxon>
        <taxon>Malacalcyonacea</taxon>
        <taxon>Plexauridae</taxon>
        <taxon>Paramuricea</taxon>
    </lineage>
</organism>
<reference evidence="1" key="1">
    <citation type="submission" date="2020-04" db="EMBL/GenBank/DDBJ databases">
        <authorList>
            <person name="Alioto T."/>
            <person name="Alioto T."/>
            <person name="Gomez Garrido J."/>
        </authorList>
    </citation>
    <scope>NUCLEOTIDE SEQUENCE</scope>
    <source>
        <strain evidence="1">A484AB</strain>
    </source>
</reference>
<accession>A0A6S7FX39</accession>
<evidence type="ECO:0000313" key="2">
    <source>
        <dbReference type="Proteomes" id="UP001152795"/>
    </source>
</evidence>